<evidence type="ECO:0000313" key="3">
    <source>
        <dbReference type="Proteomes" id="UP000253594"/>
    </source>
</evidence>
<dbReference type="Proteomes" id="UP000253594">
    <property type="component" value="Unassembled WGS sequence"/>
</dbReference>
<comment type="caution">
    <text evidence="2">The sequence shown here is derived from an EMBL/GenBank/DDBJ whole genome shotgun (WGS) entry which is preliminary data.</text>
</comment>
<feature type="signal peptide" evidence="1">
    <location>
        <begin position="1"/>
        <end position="24"/>
    </location>
</feature>
<dbReference type="EMBL" id="QORE01002630">
    <property type="protein sequence ID" value="RCI69883.1"/>
    <property type="molecule type" value="Genomic_DNA"/>
</dbReference>
<proteinExistence type="predicted"/>
<feature type="non-terminal residue" evidence="2">
    <location>
        <position position="42"/>
    </location>
</feature>
<gene>
    <name evidence="2" type="ORF">DT376_37575</name>
</gene>
<dbReference type="GO" id="GO:0016787">
    <property type="term" value="F:hydrolase activity"/>
    <property type="evidence" value="ECO:0007669"/>
    <property type="project" value="UniProtKB-KW"/>
</dbReference>
<keyword evidence="1" id="KW-0732">Signal</keyword>
<keyword evidence="2" id="KW-0378">Hydrolase</keyword>
<accession>A0A367LYP5</accession>
<protein>
    <submittedName>
        <fullName evidence="2">MBL fold metallo-hydrolase</fullName>
    </submittedName>
</protein>
<sequence length="42" mass="4340">MSRHGLLRSLFAAAALLGAAGVFAASAEPLRLEVYNPGEKAI</sequence>
<evidence type="ECO:0000256" key="1">
    <source>
        <dbReference type="SAM" id="SignalP"/>
    </source>
</evidence>
<reference evidence="2 3" key="1">
    <citation type="submission" date="2018-07" db="EMBL/GenBank/DDBJ databases">
        <title>Mechanisms of high-level aminoglycoside resistance among Gram-negative pathogens in Brazil.</title>
        <authorList>
            <person name="Ballaben A.S."/>
            <person name="Darini A.L.C."/>
            <person name="Doi Y."/>
        </authorList>
    </citation>
    <scope>NUCLEOTIDE SEQUENCE [LARGE SCALE GENOMIC DNA]</scope>
    <source>
        <strain evidence="2 3">B2-305</strain>
    </source>
</reference>
<feature type="chain" id="PRO_5016603656" evidence="1">
    <location>
        <begin position="25"/>
        <end position="42"/>
    </location>
</feature>
<evidence type="ECO:0000313" key="2">
    <source>
        <dbReference type="EMBL" id="RCI69883.1"/>
    </source>
</evidence>
<dbReference type="AlphaFoldDB" id="A0A367LYP5"/>
<organism evidence="2 3">
    <name type="scientific">Pseudomonas aeruginosa</name>
    <dbReference type="NCBI Taxonomy" id="287"/>
    <lineage>
        <taxon>Bacteria</taxon>
        <taxon>Pseudomonadati</taxon>
        <taxon>Pseudomonadota</taxon>
        <taxon>Gammaproteobacteria</taxon>
        <taxon>Pseudomonadales</taxon>
        <taxon>Pseudomonadaceae</taxon>
        <taxon>Pseudomonas</taxon>
    </lineage>
</organism>
<name>A0A367LYP5_PSEAI</name>